<evidence type="ECO:0000256" key="1">
    <source>
        <dbReference type="SAM" id="Phobius"/>
    </source>
</evidence>
<reference evidence="3" key="5">
    <citation type="submission" date="2015-06" db="UniProtKB">
        <authorList>
            <consortium name="EnsemblFungi"/>
        </authorList>
    </citation>
    <scope>IDENTIFICATION</scope>
    <source>
        <strain evidence="3">ATCC 64411</strain>
    </source>
</reference>
<dbReference type="OMA" id="INTFWPD"/>
<accession>A0A0C4DUF3</accession>
<keyword evidence="1" id="KW-1133">Transmembrane helix</keyword>
<dbReference type="VEuPathDB" id="FungiDB:MAPG_03593"/>
<keyword evidence="1" id="KW-0812">Transmembrane</keyword>
<dbReference type="eggNOG" id="ENOG502SRSQ">
    <property type="taxonomic scope" value="Eukaryota"/>
</dbReference>
<dbReference type="OrthoDB" id="5236169at2759"/>
<evidence type="ECO:0000313" key="3">
    <source>
        <dbReference type="EnsemblFungi" id="MAPG_03593T0"/>
    </source>
</evidence>
<dbReference type="Proteomes" id="UP000011715">
    <property type="component" value="Unassembled WGS sequence"/>
</dbReference>
<reference evidence="3" key="4">
    <citation type="journal article" date="2015" name="G3 (Bethesda)">
        <title>Genome sequences of three phytopathogenic species of the Magnaporthaceae family of fungi.</title>
        <authorList>
            <person name="Okagaki L.H."/>
            <person name="Nunes C.C."/>
            <person name="Sailsbery J."/>
            <person name="Clay B."/>
            <person name="Brown D."/>
            <person name="John T."/>
            <person name="Oh Y."/>
            <person name="Young N."/>
            <person name="Fitzgerald M."/>
            <person name="Haas B.J."/>
            <person name="Zeng Q."/>
            <person name="Young S."/>
            <person name="Adiconis X."/>
            <person name="Fan L."/>
            <person name="Levin J.Z."/>
            <person name="Mitchell T.K."/>
            <person name="Okubara P.A."/>
            <person name="Farman M.L."/>
            <person name="Kohn L.M."/>
            <person name="Birren B."/>
            <person name="Ma L.-J."/>
            <person name="Dean R.A."/>
        </authorList>
    </citation>
    <scope>NUCLEOTIDE SEQUENCE</scope>
    <source>
        <strain evidence="3">ATCC 64411 / 73-15</strain>
    </source>
</reference>
<keyword evidence="1" id="KW-0472">Membrane</keyword>
<keyword evidence="4" id="KW-1185">Reference proteome</keyword>
<reference evidence="2" key="3">
    <citation type="submission" date="2011-03" db="EMBL/GenBank/DDBJ databases">
        <title>Annotation of Magnaporthe poae ATCC 64411.</title>
        <authorList>
            <person name="Ma L.-J."/>
            <person name="Dead R."/>
            <person name="Young S.K."/>
            <person name="Zeng Q."/>
            <person name="Gargeya S."/>
            <person name="Fitzgerald M."/>
            <person name="Haas B."/>
            <person name="Abouelleil A."/>
            <person name="Alvarado L."/>
            <person name="Arachchi H.M."/>
            <person name="Berlin A."/>
            <person name="Brown A."/>
            <person name="Chapman S.B."/>
            <person name="Chen Z."/>
            <person name="Dunbar C."/>
            <person name="Freedman E."/>
            <person name="Gearin G."/>
            <person name="Gellesch M."/>
            <person name="Goldberg J."/>
            <person name="Griggs A."/>
            <person name="Gujja S."/>
            <person name="Heiman D."/>
            <person name="Howarth C."/>
            <person name="Larson L."/>
            <person name="Lui A."/>
            <person name="MacDonald P.J.P."/>
            <person name="Mehta T."/>
            <person name="Montmayeur A."/>
            <person name="Murphy C."/>
            <person name="Neiman D."/>
            <person name="Pearson M."/>
            <person name="Priest M."/>
            <person name="Roberts A."/>
            <person name="Saif S."/>
            <person name="Shea T."/>
            <person name="Shenoy N."/>
            <person name="Sisk P."/>
            <person name="Stolte C."/>
            <person name="Sykes S."/>
            <person name="Yandava C."/>
            <person name="Wortman J."/>
            <person name="Nusbaum C."/>
            <person name="Birren B."/>
        </authorList>
    </citation>
    <scope>NUCLEOTIDE SEQUENCE</scope>
    <source>
        <strain evidence="2">ATCC 64411</strain>
    </source>
</reference>
<feature type="transmembrane region" description="Helical" evidence="1">
    <location>
        <begin position="326"/>
        <end position="352"/>
    </location>
</feature>
<evidence type="ECO:0000313" key="2">
    <source>
        <dbReference type="EMBL" id="KLU84552.1"/>
    </source>
</evidence>
<reference evidence="2" key="1">
    <citation type="submission" date="2010-05" db="EMBL/GenBank/DDBJ databases">
        <title>The Genome Sequence of Magnaporthe poae strain ATCC 64411.</title>
        <authorList>
            <consortium name="The Broad Institute Genome Sequencing Platform"/>
            <consortium name="Broad Institute Genome Sequencing Center for Infectious Disease"/>
            <person name="Ma L.-J."/>
            <person name="Dead R."/>
            <person name="Young S."/>
            <person name="Zeng Q."/>
            <person name="Koehrsen M."/>
            <person name="Alvarado L."/>
            <person name="Berlin A."/>
            <person name="Chapman S.B."/>
            <person name="Chen Z."/>
            <person name="Freedman E."/>
            <person name="Gellesch M."/>
            <person name="Goldberg J."/>
            <person name="Griggs A."/>
            <person name="Gujja S."/>
            <person name="Heilman E.R."/>
            <person name="Heiman D."/>
            <person name="Hepburn T."/>
            <person name="Howarth C."/>
            <person name="Jen D."/>
            <person name="Larson L."/>
            <person name="Mehta T."/>
            <person name="Neiman D."/>
            <person name="Pearson M."/>
            <person name="Roberts A."/>
            <person name="Saif S."/>
            <person name="Shea T."/>
            <person name="Shenoy N."/>
            <person name="Sisk P."/>
            <person name="Stolte C."/>
            <person name="Sykes S."/>
            <person name="Walk T."/>
            <person name="White J."/>
            <person name="Yandava C."/>
            <person name="Haas B."/>
            <person name="Nusbaum C."/>
            <person name="Birren B."/>
        </authorList>
    </citation>
    <scope>NUCLEOTIDE SEQUENCE</scope>
    <source>
        <strain evidence="2">ATCC 64411</strain>
    </source>
</reference>
<protein>
    <submittedName>
        <fullName evidence="2 3">Uncharacterized protein</fullName>
    </submittedName>
</protein>
<dbReference type="EnsemblFungi" id="MAPG_03593T0">
    <property type="protein sequence ID" value="MAPG_03593T0"/>
    <property type="gene ID" value="MAPG_03593"/>
</dbReference>
<organism evidence="3 4">
    <name type="scientific">Magnaporthiopsis poae (strain ATCC 64411 / 73-15)</name>
    <name type="common">Kentucky bluegrass fungus</name>
    <name type="synonym">Magnaporthe poae</name>
    <dbReference type="NCBI Taxonomy" id="644358"/>
    <lineage>
        <taxon>Eukaryota</taxon>
        <taxon>Fungi</taxon>
        <taxon>Dikarya</taxon>
        <taxon>Ascomycota</taxon>
        <taxon>Pezizomycotina</taxon>
        <taxon>Sordariomycetes</taxon>
        <taxon>Sordariomycetidae</taxon>
        <taxon>Magnaporthales</taxon>
        <taxon>Magnaporthaceae</taxon>
        <taxon>Magnaporthiopsis</taxon>
    </lineage>
</organism>
<name>A0A0C4DUF3_MAGP6</name>
<dbReference type="EMBL" id="ADBL01000860">
    <property type="status" value="NOT_ANNOTATED_CDS"/>
    <property type="molecule type" value="Genomic_DNA"/>
</dbReference>
<evidence type="ECO:0000313" key="4">
    <source>
        <dbReference type="Proteomes" id="UP000011715"/>
    </source>
</evidence>
<gene>
    <name evidence="2" type="ORF">MAPG_03593</name>
</gene>
<dbReference type="EMBL" id="GL876968">
    <property type="protein sequence ID" value="KLU84552.1"/>
    <property type="molecule type" value="Genomic_DNA"/>
</dbReference>
<proteinExistence type="predicted"/>
<dbReference type="AlphaFoldDB" id="A0A0C4DUF3"/>
<reference evidence="4" key="2">
    <citation type="submission" date="2010-05" db="EMBL/GenBank/DDBJ databases">
        <title>The genome sequence of Magnaporthe poae strain ATCC 64411.</title>
        <authorList>
            <person name="Ma L.-J."/>
            <person name="Dead R."/>
            <person name="Young S."/>
            <person name="Zeng Q."/>
            <person name="Koehrsen M."/>
            <person name="Alvarado L."/>
            <person name="Berlin A."/>
            <person name="Chapman S.B."/>
            <person name="Chen Z."/>
            <person name="Freedman E."/>
            <person name="Gellesch M."/>
            <person name="Goldberg J."/>
            <person name="Griggs A."/>
            <person name="Gujja S."/>
            <person name="Heilman E.R."/>
            <person name="Heiman D."/>
            <person name="Hepburn T."/>
            <person name="Howarth C."/>
            <person name="Jen D."/>
            <person name="Larson L."/>
            <person name="Mehta T."/>
            <person name="Neiman D."/>
            <person name="Pearson M."/>
            <person name="Roberts A."/>
            <person name="Saif S."/>
            <person name="Shea T."/>
            <person name="Shenoy N."/>
            <person name="Sisk P."/>
            <person name="Stolte C."/>
            <person name="Sykes S."/>
            <person name="Walk T."/>
            <person name="White J."/>
            <person name="Yandava C."/>
            <person name="Haas B."/>
            <person name="Nusbaum C."/>
            <person name="Birren B."/>
        </authorList>
    </citation>
    <scope>NUCLEOTIDE SEQUENCE [LARGE SCALE GENOMIC DNA]</scope>
    <source>
        <strain evidence="4">ATCC 64411 / 73-15</strain>
    </source>
</reference>
<sequence length="375" mass="41244">MATMGSIRQIWPQIPVTAGAAMAPEYVRLLDYFTASCHHAGLFSQNAEFATTNLAATLGMVPRIRNLAAATGTPLGQMTRDELLDGLMRNPDPNWRSTTDTHVANSLCLALSLWLALEISPSRTPNPGYKPCYKLELDNTTPLSDLIAHAIPVTAAVRASAHPHYHRQQQEQLDSRLTLEYLESYHGFRIAFTDNLAKHLYLQTGGGQKPLLFVFRLKIFLRNMSVYAQTSPLPPDLVGEALDTLNLVLPHQDPDTRKFLDRRDMADVYGLGWGGRPAGRILDLGRYTYWRDRLEELSAIVASGPTGLRQFKPGRGSGAVRDFVNFWMAIVAVIVLALASLGLSAASVAIGVMQYKLALAQACATLDSTRIPGWC</sequence>